<dbReference type="AlphaFoldDB" id="A0A0A9G6J6"/>
<organism evidence="1">
    <name type="scientific">Arundo donax</name>
    <name type="common">Giant reed</name>
    <name type="synonym">Donax arundinaceus</name>
    <dbReference type="NCBI Taxonomy" id="35708"/>
    <lineage>
        <taxon>Eukaryota</taxon>
        <taxon>Viridiplantae</taxon>
        <taxon>Streptophyta</taxon>
        <taxon>Embryophyta</taxon>
        <taxon>Tracheophyta</taxon>
        <taxon>Spermatophyta</taxon>
        <taxon>Magnoliopsida</taxon>
        <taxon>Liliopsida</taxon>
        <taxon>Poales</taxon>
        <taxon>Poaceae</taxon>
        <taxon>PACMAD clade</taxon>
        <taxon>Arundinoideae</taxon>
        <taxon>Arundineae</taxon>
        <taxon>Arundo</taxon>
    </lineage>
</organism>
<accession>A0A0A9G6J6</accession>
<dbReference type="EMBL" id="GBRH01178812">
    <property type="protein sequence ID" value="JAE19084.1"/>
    <property type="molecule type" value="Transcribed_RNA"/>
</dbReference>
<name>A0A0A9G6J6_ARUDO</name>
<protein>
    <submittedName>
        <fullName evidence="1">Uncharacterized protein</fullName>
    </submittedName>
</protein>
<proteinExistence type="predicted"/>
<reference evidence="1" key="2">
    <citation type="journal article" date="2015" name="Data Brief">
        <title>Shoot transcriptome of the giant reed, Arundo donax.</title>
        <authorList>
            <person name="Barrero R.A."/>
            <person name="Guerrero F.D."/>
            <person name="Moolhuijzen P."/>
            <person name="Goolsby J.A."/>
            <person name="Tidwell J."/>
            <person name="Bellgard S.E."/>
            <person name="Bellgard M.I."/>
        </authorList>
    </citation>
    <scope>NUCLEOTIDE SEQUENCE</scope>
    <source>
        <tissue evidence="1">Shoot tissue taken approximately 20 cm above the soil surface</tissue>
    </source>
</reference>
<reference evidence="1" key="1">
    <citation type="submission" date="2014-09" db="EMBL/GenBank/DDBJ databases">
        <authorList>
            <person name="Magalhaes I.L.F."/>
            <person name="Oliveira U."/>
            <person name="Santos F.R."/>
            <person name="Vidigal T.H.D.A."/>
            <person name="Brescovit A.D."/>
            <person name="Santos A.J."/>
        </authorList>
    </citation>
    <scope>NUCLEOTIDE SEQUENCE</scope>
    <source>
        <tissue evidence="1">Shoot tissue taken approximately 20 cm above the soil surface</tissue>
    </source>
</reference>
<evidence type="ECO:0000313" key="1">
    <source>
        <dbReference type="EMBL" id="JAE19084.1"/>
    </source>
</evidence>
<sequence>MRSILLPLKDFETCKLVLRSVGGDGIRHPIGTLMTVVLV</sequence>